<dbReference type="Proteomes" id="UP000077521">
    <property type="component" value="Unassembled WGS sequence"/>
</dbReference>
<feature type="compositionally biased region" description="Low complexity" evidence="2">
    <location>
        <begin position="23"/>
        <end position="32"/>
    </location>
</feature>
<comment type="caution">
    <text evidence="3">The sequence shown here is derived from an EMBL/GenBank/DDBJ whole genome shotgun (WGS) entry which is preliminary data.</text>
</comment>
<feature type="compositionally biased region" description="Low complexity" evidence="2">
    <location>
        <begin position="39"/>
        <end position="53"/>
    </location>
</feature>
<evidence type="ECO:0000313" key="4">
    <source>
        <dbReference type="Proteomes" id="UP000077521"/>
    </source>
</evidence>
<dbReference type="GO" id="GO:0019888">
    <property type="term" value="F:protein phosphatase regulator activity"/>
    <property type="evidence" value="ECO:0007669"/>
    <property type="project" value="InterPro"/>
</dbReference>
<feature type="region of interest" description="Disordered" evidence="2">
    <location>
        <begin position="1"/>
        <end position="98"/>
    </location>
</feature>
<feature type="region of interest" description="Disordered" evidence="2">
    <location>
        <begin position="464"/>
        <end position="586"/>
    </location>
</feature>
<evidence type="ECO:0000256" key="1">
    <source>
        <dbReference type="ARBA" id="ARBA00009207"/>
    </source>
</evidence>
<keyword evidence="4" id="KW-1185">Reference proteome</keyword>
<feature type="region of interest" description="Disordered" evidence="2">
    <location>
        <begin position="237"/>
        <end position="308"/>
    </location>
</feature>
<feature type="compositionally biased region" description="Polar residues" evidence="2">
    <location>
        <begin position="67"/>
        <end position="76"/>
    </location>
</feature>
<dbReference type="PANTHER" id="PTHR16487">
    <property type="entry name" value="PPP4R2-RELATED PROTEIN"/>
    <property type="match status" value="1"/>
</dbReference>
<dbReference type="GO" id="GO:0005737">
    <property type="term" value="C:cytoplasm"/>
    <property type="evidence" value="ECO:0007669"/>
    <property type="project" value="TreeGrafter"/>
</dbReference>
<dbReference type="Pfam" id="PF09184">
    <property type="entry name" value="PPP4R2"/>
    <property type="match status" value="1"/>
</dbReference>
<feature type="compositionally biased region" description="Low complexity" evidence="2">
    <location>
        <begin position="83"/>
        <end position="98"/>
    </location>
</feature>
<evidence type="ECO:0000313" key="3">
    <source>
        <dbReference type="EMBL" id="KAE8249812.1"/>
    </source>
</evidence>
<dbReference type="EMBL" id="LWDF02000367">
    <property type="protein sequence ID" value="KAE8249812.1"/>
    <property type="molecule type" value="Genomic_DNA"/>
</dbReference>
<name>A0A177TEH9_9BASI</name>
<dbReference type="InterPro" id="IPR015267">
    <property type="entry name" value="PPP4R2"/>
</dbReference>
<feature type="compositionally biased region" description="Basic residues" evidence="2">
    <location>
        <begin position="13"/>
        <end position="22"/>
    </location>
</feature>
<reference evidence="3" key="2">
    <citation type="journal article" date="2019" name="IMA Fungus">
        <title>Genome sequencing and comparison of five Tilletia species to identify candidate genes for the detection of regulated species infecting wheat.</title>
        <authorList>
            <person name="Nguyen H.D.T."/>
            <person name="Sultana T."/>
            <person name="Kesanakurti P."/>
            <person name="Hambleton S."/>
        </authorList>
    </citation>
    <scope>NUCLEOTIDE SEQUENCE</scope>
    <source>
        <strain evidence="3">DAOMC 236416</strain>
    </source>
</reference>
<dbReference type="GO" id="GO:0005634">
    <property type="term" value="C:nucleus"/>
    <property type="evidence" value="ECO:0007669"/>
    <property type="project" value="TreeGrafter"/>
</dbReference>
<reference evidence="3" key="1">
    <citation type="submission" date="2016-04" db="EMBL/GenBank/DDBJ databases">
        <authorList>
            <person name="Nguyen H.D."/>
            <person name="Samba Siva P."/>
            <person name="Cullis J."/>
            <person name="Levesque C.A."/>
            <person name="Hambleton S."/>
        </authorList>
    </citation>
    <scope>NUCLEOTIDE SEQUENCE</scope>
    <source>
        <strain evidence="3">DAOMC 236416</strain>
    </source>
</reference>
<feature type="compositionally biased region" description="Low complexity" evidence="2">
    <location>
        <begin position="569"/>
        <end position="585"/>
    </location>
</feature>
<evidence type="ECO:0000256" key="2">
    <source>
        <dbReference type="SAM" id="MobiDB-lite"/>
    </source>
</evidence>
<dbReference type="PANTHER" id="PTHR16487:SF0">
    <property type="entry name" value="PROTEIN PHOSPHATASE 4 REGULATORY SUBUNIT 2-RELATED"/>
    <property type="match status" value="1"/>
</dbReference>
<feature type="compositionally biased region" description="Basic and acidic residues" evidence="2">
    <location>
        <begin position="483"/>
        <end position="519"/>
    </location>
</feature>
<feature type="region of interest" description="Disordered" evidence="2">
    <location>
        <begin position="385"/>
        <end position="421"/>
    </location>
</feature>
<comment type="similarity">
    <text evidence="1">Belongs to the PPP4R2 family.</text>
</comment>
<dbReference type="AlphaFoldDB" id="A0A177TEH9"/>
<feature type="compositionally biased region" description="Low complexity" evidence="2">
    <location>
        <begin position="385"/>
        <end position="395"/>
    </location>
</feature>
<protein>
    <submittedName>
        <fullName evidence="3">Uncharacterized protein</fullName>
    </submittedName>
</protein>
<feature type="compositionally biased region" description="Low complexity" evidence="2">
    <location>
        <begin position="520"/>
        <end position="534"/>
    </location>
</feature>
<gene>
    <name evidence="3" type="ORF">A4X13_0g5068</name>
</gene>
<feature type="region of interest" description="Disordered" evidence="2">
    <location>
        <begin position="660"/>
        <end position="741"/>
    </location>
</feature>
<feature type="compositionally biased region" description="Low complexity" evidence="2">
    <location>
        <begin position="701"/>
        <end position="725"/>
    </location>
</feature>
<organism evidence="3 4">
    <name type="scientific">Tilletia indica</name>
    <dbReference type="NCBI Taxonomy" id="43049"/>
    <lineage>
        <taxon>Eukaryota</taxon>
        <taxon>Fungi</taxon>
        <taxon>Dikarya</taxon>
        <taxon>Basidiomycota</taxon>
        <taxon>Ustilaginomycotina</taxon>
        <taxon>Exobasidiomycetes</taxon>
        <taxon>Tilletiales</taxon>
        <taxon>Tilletiaceae</taxon>
        <taxon>Tilletia</taxon>
    </lineage>
</organism>
<feature type="compositionally biased region" description="Basic and acidic residues" evidence="2">
    <location>
        <begin position="727"/>
        <end position="741"/>
    </location>
</feature>
<dbReference type="GO" id="GO:0030289">
    <property type="term" value="C:protein phosphatase 4 complex"/>
    <property type="evidence" value="ECO:0007669"/>
    <property type="project" value="InterPro"/>
</dbReference>
<accession>A0A177TEH9</accession>
<sequence length="741" mass="76041">MTDSQPQQPTEKKSKKSTRSTKKQQQQQQQQTAGTQENSSDTSSMGVASSSTSFDIPITASGADTLDPSSSASPMNTDLAGVNGTNTPPASPSTNNNLSFQVNSPIPSVLGLQQHPAVAALTHAFEPVGYPVPSVVGTLPLTEADIQRLHGPAIAYLDKLSEFTYNESRHTSALQHIAETDTWPEDGPEWNDELRLAIQHRLLTAFRAYPLPGEVQPELHRAAPLIPLLLQRHHQQMQQAHFAQMGGAGGPLGPGSGQGQGQGSLPMTAQPDGNGNGTGGASDSGELPPNGNEGGLGLEPTGGADTSTSAAELAQAGLASRFVSASTLDAAASALSISPADLSSFYPSKRHLHHFHIVQQQQHLQQQQQLQQQLLLQNSQDQSTSASVAASAPSADGGEASSTEPANVGAGPSSGASQTLLNNSGRAVNATGPALYAPQIPLKHAEVMLYQLFSNSFSLEPASAAEEKKDAGKGGADASGTKSGEDVDATGKDKEGGGEIGKAKQDGESGTKSEVKETADSAAAGPSGASTTEAPTKSEEAMDTDTDADPAPPPAAAAAAAAEPSAVGPRPSAIPPSSSSQSVSSFGFAPNTSLLPINDSSTPLFIGSPPFTIQRLAELALEPRRHHASSTKFLHALERVLRVTARWDSVKEHDVAIAGPAGGAGAAGTEGKDADGSSEAASLPATEGDASVLPVNSMADATQTMASPMPATAPTSSNSTPTSTAERTIKRMRSERSLKGR</sequence>
<proteinExistence type="inferred from homology"/>
<feature type="compositionally biased region" description="Gly residues" evidence="2">
    <location>
        <begin position="246"/>
        <end position="262"/>
    </location>
</feature>